<dbReference type="Proteomes" id="UP000027222">
    <property type="component" value="Unassembled WGS sequence"/>
</dbReference>
<sequence length="451" mass="49947">MDPVAYNNLPLIATATQNFEEQVDDHRDALFSDLSKLFGIPGNENLRVCLVHRHYRLRTGERIVSISNSTNPSKDQSLNIVADHWLSDDTLGVCYDPTFGPAPFSQAAGTGSREQFISAGVPASDSDEDLVYESSWDPKPTPPTVTMACDQTFSIRNYNTIRTIAQADQVFDEQLDRSPGGPITRDEFFSDGDLVKLFQGTPYAVFLVHRHYALKNGERMVTTGNTSQPSTDLNNMAPERWFSTGEHFEHRSTNDGSNLPSPPSDDFLNHFREIISEKGIDGLGVALAPDVPSLQPGHVFLEQPGKGDRQQVVTQVPDSLVESPDIFQSSWVPLDGSATLSCKHNCQNCYDTTPPLPLVLPLTRSAAVIEEIALKSEVVFVVKYFSGGYLINNRCLHDLVEAEDLPEILVFGVERPGLLDITVVPNVMYSKYPVLSVLRLGFHRMLEHQTG</sequence>
<gene>
    <name evidence="1" type="ORF">GALMADRAFT_213380</name>
</gene>
<reference evidence="2" key="1">
    <citation type="journal article" date="2014" name="Proc. Natl. Acad. Sci. U.S.A.">
        <title>Extensive sampling of basidiomycete genomes demonstrates inadequacy of the white-rot/brown-rot paradigm for wood decay fungi.</title>
        <authorList>
            <person name="Riley R."/>
            <person name="Salamov A.A."/>
            <person name="Brown D.W."/>
            <person name="Nagy L.G."/>
            <person name="Floudas D."/>
            <person name="Held B.W."/>
            <person name="Levasseur A."/>
            <person name="Lombard V."/>
            <person name="Morin E."/>
            <person name="Otillar R."/>
            <person name="Lindquist E.A."/>
            <person name="Sun H."/>
            <person name="LaButti K.M."/>
            <person name="Schmutz J."/>
            <person name="Jabbour D."/>
            <person name="Luo H."/>
            <person name="Baker S.E."/>
            <person name="Pisabarro A.G."/>
            <person name="Walton J.D."/>
            <person name="Blanchette R.A."/>
            <person name="Henrissat B."/>
            <person name="Martin F."/>
            <person name="Cullen D."/>
            <person name="Hibbett D.S."/>
            <person name="Grigoriev I.V."/>
        </authorList>
    </citation>
    <scope>NUCLEOTIDE SEQUENCE [LARGE SCALE GENOMIC DNA]</scope>
    <source>
        <strain evidence="2">CBS 339.88</strain>
    </source>
</reference>
<dbReference type="HOGENOM" id="CLU_606967_0_0_1"/>
<dbReference type="AlphaFoldDB" id="A0A067SQT7"/>
<dbReference type="OrthoDB" id="2322999at2759"/>
<proteinExistence type="predicted"/>
<dbReference type="STRING" id="685588.A0A067SQT7"/>
<protein>
    <submittedName>
        <fullName evidence="1">Uncharacterized protein</fullName>
    </submittedName>
</protein>
<organism evidence="1 2">
    <name type="scientific">Galerina marginata (strain CBS 339.88)</name>
    <dbReference type="NCBI Taxonomy" id="685588"/>
    <lineage>
        <taxon>Eukaryota</taxon>
        <taxon>Fungi</taxon>
        <taxon>Dikarya</taxon>
        <taxon>Basidiomycota</taxon>
        <taxon>Agaricomycotina</taxon>
        <taxon>Agaricomycetes</taxon>
        <taxon>Agaricomycetidae</taxon>
        <taxon>Agaricales</taxon>
        <taxon>Agaricineae</taxon>
        <taxon>Strophariaceae</taxon>
        <taxon>Galerina</taxon>
    </lineage>
</organism>
<dbReference type="EMBL" id="KL142389">
    <property type="protein sequence ID" value="KDR72392.1"/>
    <property type="molecule type" value="Genomic_DNA"/>
</dbReference>
<name>A0A067SQT7_GALM3</name>
<keyword evidence="2" id="KW-1185">Reference proteome</keyword>
<evidence type="ECO:0000313" key="1">
    <source>
        <dbReference type="EMBL" id="KDR72392.1"/>
    </source>
</evidence>
<accession>A0A067SQT7</accession>
<evidence type="ECO:0000313" key="2">
    <source>
        <dbReference type="Proteomes" id="UP000027222"/>
    </source>
</evidence>